<dbReference type="InterPro" id="IPR011022">
    <property type="entry name" value="Arrestin_C-like"/>
</dbReference>
<comment type="caution">
    <text evidence="4">The sequence shown here is derived from an EMBL/GenBank/DDBJ whole genome shotgun (WGS) entry which is preliminary data.</text>
</comment>
<dbReference type="OMA" id="EQVCGSM"/>
<evidence type="ECO:0000256" key="2">
    <source>
        <dbReference type="SAM" id="MobiDB-lite"/>
    </source>
</evidence>
<evidence type="ECO:0000313" key="5">
    <source>
        <dbReference type="Proteomes" id="UP001142055"/>
    </source>
</evidence>
<evidence type="ECO:0000313" key="4">
    <source>
        <dbReference type="EMBL" id="KAJ6220396.1"/>
    </source>
</evidence>
<dbReference type="SUPFAM" id="SSF81296">
    <property type="entry name" value="E set domains"/>
    <property type="match status" value="2"/>
</dbReference>
<protein>
    <recommendedName>
        <fullName evidence="3">Arrestin C-terminal-like domain-containing protein</fullName>
    </recommendedName>
</protein>
<organism evidence="4 5">
    <name type="scientific">Blomia tropicalis</name>
    <name type="common">Mite</name>
    <dbReference type="NCBI Taxonomy" id="40697"/>
    <lineage>
        <taxon>Eukaryota</taxon>
        <taxon>Metazoa</taxon>
        <taxon>Ecdysozoa</taxon>
        <taxon>Arthropoda</taxon>
        <taxon>Chelicerata</taxon>
        <taxon>Arachnida</taxon>
        <taxon>Acari</taxon>
        <taxon>Acariformes</taxon>
        <taxon>Sarcoptiformes</taxon>
        <taxon>Astigmata</taxon>
        <taxon>Glycyphagoidea</taxon>
        <taxon>Echimyopodidae</taxon>
        <taxon>Blomia</taxon>
    </lineage>
</organism>
<gene>
    <name evidence="4" type="ORF">RDWZM_006208</name>
</gene>
<dbReference type="InterPro" id="IPR050357">
    <property type="entry name" value="Arrestin_domain-protein"/>
</dbReference>
<dbReference type="InterPro" id="IPR014752">
    <property type="entry name" value="Arrestin-like_C"/>
</dbReference>
<dbReference type="EMBL" id="JAPWDV010000002">
    <property type="protein sequence ID" value="KAJ6220396.1"/>
    <property type="molecule type" value="Genomic_DNA"/>
</dbReference>
<dbReference type="PANTHER" id="PTHR11188:SF17">
    <property type="entry name" value="FI21816P1"/>
    <property type="match status" value="1"/>
</dbReference>
<evidence type="ECO:0000259" key="3">
    <source>
        <dbReference type="SMART" id="SM01017"/>
    </source>
</evidence>
<dbReference type="Gene3D" id="2.60.40.640">
    <property type="match status" value="2"/>
</dbReference>
<keyword evidence="5" id="KW-1185">Reference proteome</keyword>
<feature type="region of interest" description="Disordered" evidence="2">
    <location>
        <begin position="207"/>
        <end position="235"/>
    </location>
</feature>
<name>A0A9Q0M6N6_BLOTA</name>
<dbReference type="Pfam" id="PF00339">
    <property type="entry name" value="Arrestin_N"/>
    <property type="match status" value="1"/>
</dbReference>
<comment type="similarity">
    <text evidence="1">Belongs to the arrestin family.</text>
</comment>
<accession>A0A9Q0M6N6</accession>
<sequence>MFNQNKSGISTSFEGKYGNVRYWIKAEIEKPWSFDYRTKKAFTLISPIDINRSEYLVPLEKSIEKTFCCLWCTSGHIGLYAKTERIGYCPGESIAINAEFENHTRRTIIPQATLHQTQLFLASGKVRSRTIKFTTVTGIAIQPHKTATWDGQMLKIPPISPSILNCRLIRVEYMIRISLHIPLGGYRCSVDLPIVIGTVPFNSTNHSNGNSYQATPPPPPPLSLPTGNRVGRQPRPYLGRSLLPSNHCPPPTYAECISGSVDIDDEDEEIIGNTRFTPRYIYVNSQRTFCPPPAYSETDPFPTHCNSS</sequence>
<dbReference type="GO" id="GO:0005737">
    <property type="term" value="C:cytoplasm"/>
    <property type="evidence" value="ECO:0007669"/>
    <property type="project" value="TreeGrafter"/>
</dbReference>
<dbReference type="PANTHER" id="PTHR11188">
    <property type="entry name" value="ARRESTIN DOMAIN CONTAINING PROTEIN"/>
    <property type="match status" value="1"/>
</dbReference>
<proteinExistence type="inferred from homology"/>
<dbReference type="GO" id="GO:0015031">
    <property type="term" value="P:protein transport"/>
    <property type="evidence" value="ECO:0007669"/>
    <property type="project" value="TreeGrafter"/>
</dbReference>
<dbReference type="Pfam" id="PF02752">
    <property type="entry name" value="Arrestin_C"/>
    <property type="match status" value="1"/>
</dbReference>
<dbReference type="SMART" id="SM01017">
    <property type="entry name" value="Arrestin_C"/>
    <property type="match status" value="1"/>
</dbReference>
<evidence type="ECO:0000256" key="1">
    <source>
        <dbReference type="ARBA" id="ARBA00005298"/>
    </source>
</evidence>
<dbReference type="InterPro" id="IPR014756">
    <property type="entry name" value="Ig_E-set"/>
</dbReference>
<reference evidence="4" key="1">
    <citation type="submission" date="2022-12" db="EMBL/GenBank/DDBJ databases">
        <title>Genome assemblies of Blomia tropicalis.</title>
        <authorList>
            <person name="Cui Y."/>
        </authorList>
    </citation>
    <scope>NUCLEOTIDE SEQUENCE</scope>
    <source>
        <tissue evidence="4">Adult mites</tissue>
    </source>
</reference>
<dbReference type="InterPro" id="IPR011021">
    <property type="entry name" value="Arrestin-like_N"/>
</dbReference>
<dbReference type="AlphaFoldDB" id="A0A9Q0M6N6"/>
<feature type="domain" description="Arrestin C-terminal-like" evidence="3">
    <location>
        <begin position="73"/>
        <end position="201"/>
    </location>
</feature>
<dbReference type="Proteomes" id="UP001142055">
    <property type="component" value="Chromosome 2"/>
</dbReference>